<dbReference type="GO" id="GO:0052689">
    <property type="term" value="F:carboxylic ester hydrolase activity"/>
    <property type="evidence" value="ECO:0007669"/>
    <property type="project" value="UniProtKB-ARBA"/>
</dbReference>
<dbReference type="Gene3D" id="3.40.50.1820">
    <property type="entry name" value="alpha/beta hydrolase"/>
    <property type="match status" value="1"/>
</dbReference>
<dbReference type="PANTHER" id="PTHR22946:SF9">
    <property type="entry name" value="POLYKETIDE TRANSFERASE AF380"/>
    <property type="match status" value="1"/>
</dbReference>
<dbReference type="InterPro" id="IPR001375">
    <property type="entry name" value="Peptidase_S9_cat"/>
</dbReference>
<dbReference type="SUPFAM" id="SSF53474">
    <property type="entry name" value="alpha/beta-Hydrolases"/>
    <property type="match status" value="1"/>
</dbReference>
<evidence type="ECO:0000256" key="1">
    <source>
        <dbReference type="ARBA" id="ARBA00022801"/>
    </source>
</evidence>
<dbReference type="PANTHER" id="PTHR22946">
    <property type="entry name" value="DIENELACTONE HYDROLASE DOMAIN-CONTAINING PROTEIN-RELATED"/>
    <property type="match status" value="1"/>
</dbReference>
<evidence type="ECO:0000313" key="3">
    <source>
        <dbReference type="EMBL" id="CRX38162.1"/>
    </source>
</evidence>
<sequence>MHQEQRESITLEIKGMKLFGLLHTPVNLSNAPCVFFCHGLAGNKIGKDRVYVEIASKLCREGIASFRMDFRGSGDSDGAFSEMLPEYYVEDALAALNFLTTRKGIDPDRLGIMARSFGGPVAVEAAAQHKRIKSLTLWCPMFSGEQWRDHWQLLLSHSVDAKKAGEMMRINGQQGSTEFFERFMRISVENPLKELSSIPLLHIHGEEDTKVTMQHAHDYERIRKGASAPSRFIRLPKTDHDFSHFDEKQRSIDETIQWFKETLK</sequence>
<dbReference type="Proteomes" id="UP000220251">
    <property type="component" value="Unassembled WGS sequence"/>
</dbReference>
<dbReference type="OrthoDB" id="9776685at2"/>
<accession>A0A0H5DP67</accession>
<dbReference type="InterPro" id="IPR050261">
    <property type="entry name" value="FrsA_esterase"/>
</dbReference>
<dbReference type="EMBL" id="CWGJ01000011">
    <property type="protein sequence ID" value="CRX38162.1"/>
    <property type="molecule type" value="Genomic_DNA"/>
</dbReference>
<feature type="domain" description="Peptidase S9 prolyl oligopeptidase catalytic" evidence="2">
    <location>
        <begin position="58"/>
        <end position="264"/>
    </location>
</feature>
<organism evidence="3 4">
    <name type="scientific">Estrella lausannensis</name>
    <dbReference type="NCBI Taxonomy" id="483423"/>
    <lineage>
        <taxon>Bacteria</taxon>
        <taxon>Pseudomonadati</taxon>
        <taxon>Chlamydiota</taxon>
        <taxon>Chlamydiia</taxon>
        <taxon>Parachlamydiales</taxon>
        <taxon>Candidatus Criblamydiaceae</taxon>
        <taxon>Estrella</taxon>
    </lineage>
</organism>
<evidence type="ECO:0000313" key="4">
    <source>
        <dbReference type="Proteomes" id="UP000220251"/>
    </source>
</evidence>
<name>A0A0H5DP67_9BACT</name>
<dbReference type="AlphaFoldDB" id="A0A0H5DP67"/>
<keyword evidence="4" id="KW-1185">Reference proteome</keyword>
<gene>
    <name evidence="3" type="ORF">ELAC_0813</name>
</gene>
<dbReference type="ESTHER" id="9chla-a0a0h5dp67">
    <property type="family name" value="FAE-Bacterial-promiscuous"/>
</dbReference>
<keyword evidence="1" id="KW-0378">Hydrolase</keyword>
<protein>
    <recommendedName>
        <fullName evidence="2">Peptidase S9 prolyl oligopeptidase catalytic domain-containing protein</fullName>
    </recommendedName>
</protein>
<dbReference type="RefSeq" id="WP_098038011.1">
    <property type="nucleotide sequence ID" value="NZ_CWGJ01000011.1"/>
</dbReference>
<dbReference type="Pfam" id="PF00326">
    <property type="entry name" value="Peptidase_S9"/>
    <property type="match status" value="1"/>
</dbReference>
<dbReference type="InterPro" id="IPR029058">
    <property type="entry name" value="AB_hydrolase_fold"/>
</dbReference>
<reference evidence="4" key="1">
    <citation type="submission" date="2015-06" db="EMBL/GenBank/DDBJ databases">
        <authorList>
            <person name="Bertelli C."/>
        </authorList>
    </citation>
    <scope>NUCLEOTIDE SEQUENCE [LARGE SCALE GENOMIC DNA]</scope>
    <source>
        <strain evidence="4">CRIB-30</strain>
    </source>
</reference>
<proteinExistence type="predicted"/>
<evidence type="ECO:0000259" key="2">
    <source>
        <dbReference type="Pfam" id="PF00326"/>
    </source>
</evidence>